<keyword evidence="9" id="KW-0645">Protease</keyword>
<dbReference type="EMBL" id="JTJC03000011">
    <property type="protein sequence ID" value="NHC37828.1"/>
    <property type="molecule type" value="Genomic_DNA"/>
</dbReference>
<keyword evidence="9" id="KW-0378">Hydrolase</keyword>
<dbReference type="GO" id="GO:0016020">
    <property type="term" value="C:membrane"/>
    <property type="evidence" value="ECO:0007669"/>
    <property type="project" value="UniProtKB-SubCell"/>
</dbReference>
<proteinExistence type="predicted"/>
<evidence type="ECO:0000256" key="3">
    <source>
        <dbReference type="ARBA" id="ARBA00022519"/>
    </source>
</evidence>
<reference evidence="9 10" key="1">
    <citation type="journal article" date="2015" name="Genome Announc.">
        <title>Draft Genome Sequence of the Terrestrial Cyanobacterium Scytonema millei VB511283, Isolated from Eastern India.</title>
        <authorList>
            <person name="Sen D."/>
            <person name="Chandrababunaidu M.M."/>
            <person name="Singh D."/>
            <person name="Sanghi N."/>
            <person name="Ghorai A."/>
            <person name="Mishra G.P."/>
            <person name="Madduluri M."/>
            <person name="Adhikary S.P."/>
            <person name="Tripathy S."/>
        </authorList>
    </citation>
    <scope>NUCLEOTIDE SEQUENCE [LARGE SCALE GENOMIC DNA]</scope>
    <source>
        <strain evidence="9 10">VB511283</strain>
    </source>
</reference>
<feature type="transmembrane region" description="Helical" evidence="7">
    <location>
        <begin position="116"/>
        <end position="134"/>
    </location>
</feature>
<dbReference type="Proteomes" id="UP000031532">
    <property type="component" value="Unassembled WGS sequence"/>
</dbReference>
<evidence type="ECO:0000313" key="9">
    <source>
        <dbReference type="EMBL" id="NHC37828.1"/>
    </source>
</evidence>
<dbReference type="GO" id="GO:0004252">
    <property type="term" value="F:serine-type endopeptidase activity"/>
    <property type="evidence" value="ECO:0007669"/>
    <property type="project" value="InterPro"/>
</dbReference>
<evidence type="ECO:0000256" key="7">
    <source>
        <dbReference type="SAM" id="Phobius"/>
    </source>
</evidence>
<gene>
    <name evidence="9" type="ORF">QH73_0024845</name>
</gene>
<evidence type="ECO:0000259" key="8">
    <source>
        <dbReference type="Pfam" id="PF01694"/>
    </source>
</evidence>
<evidence type="ECO:0000256" key="2">
    <source>
        <dbReference type="ARBA" id="ARBA00022475"/>
    </source>
</evidence>
<feature type="transmembrane region" description="Helical" evidence="7">
    <location>
        <begin position="170"/>
        <end position="190"/>
    </location>
</feature>
<evidence type="ECO:0000256" key="5">
    <source>
        <dbReference type="ARBA" id="ARBA00022989"/>
    </source>
</evidence>
<evidence type="ECO:0000256" key="6">
    <source>
        <dbReference type="ARBA" id="ARBA00023136"/>
    </source>
</evidence>
<keyword evidence="5 7" id="KW-1133">Transmembrane helix</keyword>
<feature type="transmembrane region" description="Helical" evidence="7">
    <location>
        <begin position="15"/>
        <end position="32"/>
    </location>
</feature>
<feature type="transmembrane region" description="Helical" evidence="7">
    <location>
        <begin position="210"/>
        <end position="228"/>
    </location>
</feature>
<dbReference type="PANTHER" id="PTHR43066:SF26">
    <property type="entry name" value="RHOMBOID PROTEASE GLPG"/>
    <property type="match status" value="1"/>
</dbReference>
<keyword evidence="2" id="KW-1003">Cell membrane</keyword>
<dbReference type="Pfam" id="PF01694">
    <property type="entry name" value="Rhomboid"/>
    <property type="match status" value="1"/>
</dbReference>
<dbReference type="OrthoDB" id="9813074at2"/>
<organism evidence="9 10">
    <name type="scientific">Scytonema millei VB511283</name>
    <dbReference type="NCBI Taxonomy" id="1245923"/>
    <lineage>
        <taxon>Bacteria</taxon>
        <taxon>Bacillati</taxon>
        <taxon>Cyanobacteriota</taxon>
        <taxon>Cyanophyceae</taxon>
        <taxon>Nostocales</taxon>
        <taxon>Scytonemataceae</taxon>
        <taxon>Scytonema</taxon>
    </lineage>
</organism>
<keyword evidence="10" id="KW-1185">Reference proteome</keyword>
<evidence type="ECO:0000256" key="1">
    <source>
        <dbReference type="ARBA" id="ARBA00004141"/>
    </source>
</evidence>
<dbReference type="GO" id="GO:0006508">
    <property type="term" value="P:proteolysis"/>
    <property type="evidence" value="ECO:0007669"/>
    <property type="project" value="UniProtKB-KW"/>
</dbReference>
<comment type="subcellular location">
    <subcellularLocation>
        <location evidence="1">Membrane</location>
        <topology evidence="1">Multi-pass membrane protein</topology>
    </subcellularLocation>
</comment>
<dbReference type="SUPFAM" id="SSF144091">
    <property type="entry name" value="Rhomboid-like"/>
    <property type="match status" value="1"/>
</dbReference>
<accession>A0A9X5I6P1</accession>
<keyword evidence="3" id="KW-0997">Cell inner membrane</keyword>
<dbReference type="PANTHER" id="PTHR43066">
    <property type="entry name" value="RHOMBOID-RELATED PROTEIN"/>
    <property type="match status" value="1"/>
</dbReference>
<keyword evidence="4 7" id="KW-0812">Transmembrane</keyword>
<dbReference type="InterPro" id="IPR022764">
    <property type="entry name" value="Peptidase_S54_rhomboid_dom"/>
</dbReference>
<keyword evidence="6 7" id="KW-0472">Membrane</keyword>
<feature type="transmembrane region" description="Helical" evidence="7">
    <location>
        <begin position="140"/>
        <end position="158"/>
    </location>
</feature>
<dbReference type="InterPro" id="IPR035952">
    <property type="entry name" value="Rhomboid-like_sf"/>
</dbReference>
<feature type="transmembrane region" description="Helical" evidence="7">
    <location>
        <begin position="84"/>
        <end position="104"/>
    </location>
</feature>
<name>A0A9X5I6P1_9CYAN</name>
<evidence type="ECO:0000256" key="4">
    <source>
        <dbReference type="ARBA" id="ARBA00022692"/>
    </source>
</evidence>
<protein>
    <submittedName>
        <fullName evidence="9">Rhomboid family intramembrane serine protease</fullName>
    </submittedName>
</protein>
<evidence type="ECO:0000313" key="10">
    <source>
        <dbReference type="Proteomes" id="UP000031532"/>
    </source>
</evidence>
<dbReference type="AlphaFoldDB" id="A0A9X5I6P1"/>
<feature type="transmembrane region" description="Helical" evidence="7">
    <location>
        <begin position="53"/>
        <end position="78"/>
    </location>
</feature>
<comment type="caution">
    <text evidence="9">The sequence shown here is derived from an EMBL/GenBank/DDBJ whole genome shotgun (WGS) entry which is preliminary data.</text>
</comment>
<sequence length="234" mass="26452">MIPISDRIPSGKQPVVVYLIMGINILLFIWEWQLDVKGELSHIINSWGVTPTTIVHVTTAAFTTLNPAAWIAWLLLQFSLVQGLFLHSSFSHLIGNLLFLLVFGKTLENLLGHLKFLYFYLLCGVLTFGLQILVEPTLNLPLIGSNGAIVGVLGAYLYKFPRTKIDTILPLLAVFIPIEIPIAFYLYWWFIQQLFYSIGNLSIHSRVNLFSLGYWMHGIGLVIGIVLMRSLKHK</sequence>
<dbReference type="Gene3D" id="1.20.1540.10">
    <property type="entry name" value="Rhomboid-like"/>
    <property type="match status" value="1"/>
</dbReference>
<feature type="domain" description="Peptidase S54 rhomboid" evidence="8">
    <location>
        <begin position="80"/>
        <end position="228"/>
    </location>
</feature>